<evidence type="ECO:0000313" key="2">
    <source>
        <dbReference type="EMBL" id="MCQ8185380.1"/>
    </source>
</evidence>
<protein>
    <submittedName>
        <fullName evidence="2">YceI family protein</fullName>
    </submittedName>
</protein>
<proteinExistence type="predicted"/>
<evidence type="ECO:0000313" key="3">
    <source>
        <dbReference type="Proteomes" id="UP001142610"/>
    </source>
</evidence>
<dbReference type="PANTHER" id="PTHR34406:SF1">
    <property type="entry name" value="PROTEIN YCEI"/>
    <property type="match status" value="1"/>
</dbReference>
<dbReference type="Pfam" id="PF04264">
    <property type="entry name" value="YceI"/>
    <property type="match status" value="1"/>
</dbReference>
<evidence type="ECO:0000259" key="1">
    <source>
        <dbReference type="SMART" id="SM00867"/>
    </source>
</evidence>
<dbReference type="Gene3D" id="2.40.128.110">
    <property type="entry name" value="Lipid/polyisoprenoid-binding, YceI-like"/>
    <property type="match status" value="1"/>
</dbReference>
<dbReference type="SMART" id="SM00867">
    <property type="entry name" value="YceI"/>
    <property type="match status" value="1"/>
</dbReference>
<dbReference type="Proteomes" id="UP001142610">
    <property type="component" value="Unassembled WGS sequence"/>
</dbReference>
<dbReference type="SUPFAM" id="SSF101874">
    <property type="entry name" value="YceI-like"/>
    <property type="match status" value="1"/>
</dbReference>
<accession>A0A9X2L967</accession>
<reference evidence="2" key="1">
    <citation type="submission" date="2022-07" db="EMBL/GenBank/DDBJ databases">
        <title>Parvularcula maris sp. nov., an algicidal bacterium isolated from seawater.</title>
        <authorList>
            <person name="Li F."/>
        </authorList>
    </citation>
    <scope>NUCLEOTIDE SEQUENCE</scope>
    <source>
        <strain evidence="2">BGMRC 0090</strain>
    </source>
</reference>
<keyword evidence="3" id="KW-1185">Reference proteome</keyword>
<gene>
    <name evidence="2" type="ORF">NOG11_08235</name>
</gene>
<feature type="domain" description="Lipid/polyisoprenoid-binding YceI-like" evidence="1">
    <location>
        <begin position="46"/>
        <end position="208"/>
    </location>
</feature>
<dbReference type="InterPro" id="IPR036761">
    <property type="entry name" value="TTHA0802/YceI-like_sf"/>
</dbReference>
<comment type="caution">
    <text evidence="2">The sequence shown here is derived from an EMBL/GenBank/DDBJ whole genome shotgun (WGS) entry which is preliminary data.</text>
</comment>
<dbReference type="PANTHER" id="PTHR34406">
    <property type="entry name" value="PROTEIN YCEI"/>
    <property type="match status" value="1"/>
</dbReference>
<dbReference type="EMBL" id="JANIBC010000004">
    <property type="protein sequence ID" value="MCQ8185380.1"/>
    <property type="molecule type" value="Genomic_DNA"/>
</dbReference>
<dbReference type="InterPro" id="IPR007372">
    <property type="entry name" value="Lipid/polyisoprenoid-bd_YceI"/>
</dbReference>
<dbReference type="RefSeq" id="WP_256619261.1">
    <property type="nucleotide sequence ID" value="NZ_JANIBC010000004.1"/>
</dbReference>
<dbReference type="PROSITE" id="PS51257">
    <property type="entry name" value="PROKAR_LIPOPROTEIN"/>
    <property type="match status" value="1"/>
</dbReference>
<dbReference type="AlphaFoldDB" id="A0A9X2L967"/>
<name>A0A9X2L967_9PROT</name>
<organism evidence="2 3">
    <name type="scientific">Parvularcula maris</name>
    <dbReference type="NCBI Taxonomy" id="2965077"/>
    <lineage>
        <taxon>Bacteria</taxon>
        <taxon>Pseudomonadati</taxon>
        <taxon>Pseudomonadota</taxon>
        <taxon>Alphaproteobacteria</taxon>
        <taxon>Parvularculales</taxon>
        <taxon>Parvularculaceae</taxon>
        <taxon>Parvularcula</taxon>
    </lineage>
</organism>
<sequence>MFRSLLIASSALVLVSCGSGEEAAEAPATELSEAELATAGLSGAPNWEIDRGASRIGFRATQNGNSFEGSFGRWNAGIILNPEAPEEEGEIEAVIDLSSADAGTSERNEALPQEGWFNAAVHPTATFRSADISSTGEGSYVADGTLTIKGVNRDVSMPFTLTIDEAGRAVADGSVMLNRSDFGIGQGEFEDDRWVGYEVEVLLHMEATPAG</sequence>